<evidence type="ECO:0000256" key="4">
    <source>
        <dbReference type="ARBA" id="ARBA00022833"/>
    </source>
</evidence>
<dbReference type="GO" id="GO:0008270">
    <property type="term" value="F:zinc ion binding"/>
    <property type="evidence" value="ECO:0007669"/>
    <property type="project" value="UniProtKB-KW"/>
</dbReference>
<name>W5JLW3_ANODA</name>
<feature type="region of interest" description="Disordered" evidence="6">
    <location>
        <begin position="990"/>
        <end position="1014"/>
    </location>
</feature>
<reference evidence="8" key="2">
    <citation type="submission" date="2010-05" db="EMBL/GenBank/DDBJ databases">
        <authorList>
            <person name="Almeida L.G."/>
            <person name="Nicolas M.F."/>
            <person name="Souza R.C."/>
            <person name="Vasconcelos A.T.R."/>
        </authorList>
    </citation>
    <scope>NUCLEOTIDE SEQUENCE</scope>
</reference>
<dbReference type="Gene3D" id="3.30.160.60">
    <property type="entry name" value="Classic Zinc Finger"/>
    <property type="match status" value="5"/>
</dbReference>
<dbReference type="FunCoup" id="W5JLW3">
    <property type="interactions" value="361"/>
</dbReference>
<accession>W5JLW3</accession>
<feature type="domain" description="C2H2-type" evidence="7">
    <location>
        <begin position="955"/>
        <end position="982"/>
    </location>
</feature>
<reference evidence="8 10" key="1">
    <citation type="journal article" date="2010" name="BMC Genomics">
        <title>Combination of measures distinguishes pre-miRNAs from other stem-loops in the genome of the newly sequenced Anopheles darlingi.</title>
        <authorList>
            <person name="Mendes N.D."/>
            <person name="Freitas A.T."/>
            <person name="Vasconcelos A.T."/>
            <person name="Sagot M.F."/>
        </authorList>
    </citation>
    <scope>NUCLEOTIDE SEQUENCE</scope>
</reference>
<dbReference type="HOGENOM" id="CLU_279433_0_0_1"/>
<dbReference type="PROSITE" id="PS50157">
    <property type="entry name" value="ZINC_FINGER_C2H2_2"/>
    <property type="match status" value="5"/>
</dbReference>
<keyword evidence="1" id="KW-0479">Metal-binding</keyword>
<evidence type="ECO:0000256" key="2">
    <source>
        <dbReference type="ARBA" id="ARBA00022737"/>
    </source>
</evidence>
<evidence type="ECO:0000313" key="10">
    <source>
        <dbReference type="Proteomes" id="UP000000673"/>
    </source>
</evidence>
<feature type="domain" description="C2H2-type" evidence="7">
    <location>
        <begin position="863"/>
        <end position="892"/>
    </location>
</feature>
<feature type="region of interest" description="Disordered" evidence="6">
    <location>
        <begin position="1324"/>
        <end position="1345"/>
    </location>
</feature>
<dbReference type="InterPro" id="IPR036236">
    <property type="entry name" value="Znf_C2H2_sf"/>
</dbReference>
<reference evidence="9" key="4">
    <citation type="submission" date="2015-06" db="UniProtKB">
        <authorList>
            <consortium name="EnsemblMetazoa"/>
        </authorList>
    </citation>
    <scope>IDENTIFICATION</scope>
</reference>
<dbReference type="eggNOG" id="KOG1721">
    <property type="taxonomic scope" value="Eukaryota"/>
</dbReference>
<dbReference type="VEuPathDB" id="VectorBase:ADAR2_007269"/>
<dbReference type="Proteomes" id="UP000000673">
    <property type="component" value="Unassembled WGS sequence"/>
</dbReference>
<feature type="region of interest" description="Disordered" evidence="6">
    <location>
        <begin position="1180"/>
        <end position="1230"/>
    </location>
</feature>
<feature type="region of interest" description="Disordered" evidence="6">
    <location>
        <begin position="399"/>
        <end position="437"/>
    </location>
</feature>
<feature type="compositionally biased region" description="Basic residues" evidence="6">
    <location>
        <begin position="995"/>
        <end position="1005"/>
    </location>
</feature>
<dbReference type="PROSITE" id="PS00028">
    <property type="entry name" value="ZINC_FINGER_C2H2_1"/>
    <property type="match status" value="5"/>
</dbReference>
<keyword evidence="4" id="KW-0862">Zinc</keyword>
<organism evidence="8">
    <name type="scientific">Anopheles darlingi</name>
    <name type="common">Mosquito</name>
    <dbReference type="NCBI Taxonomy" id="43151"/>
    <lineage>
        <taxon>Eukaryota</taxon>
        <taxon>Metazoa</taxon>
        <taxon>Ecdysozoa</taxon>
        <taxon>Arthropoda</taxon>
        <taxon>Hexapoda</taxon>
        <taxon>Insecta</taxon>
        <taxon>Pterygota</taxon>
        <taxon>Neoptera</taxon>
        <taxon>Endopterygota</taxon>
        <taxon>Diptera</taxon>
        <taxon>Nematocera</taxon>
        <taxon>Culicoidea</taxon>
        <taxon>Culicidae</taxon>
        <taxon>Anophelinae</taxon>
        <taxon>Anopheles</taxon>
    </lineage>
</organism>
<gene>
    <name evidence="8" type="ORF">AND_004383</name>
</gene>
<dbReference type="PANTHER" id="PTHR24379:SF117">
    <property type="entry name" value="ZINC FINGER PROTEIN WECKLE"/>
    <property type="match status" value="1"/>
</dbReference>
<sequence length="1345" mass="146973">MDIFQNQCSESLGFDSVLSANHLGSPLHDVPSSPSALNYAPASPYFASFSQSQQPVSQGTTAFGSSSSSSAGPNDVILPSIFVKIPTQINQQYQQENRLRSRNASEIKCEDRTEAIKSEIADMRSLGPPPVPTASSVSERQLPDAIGGYLNATVLDETAPITEALILRCDYCPFATLSEPCLSEHKRAKHDSAVARLLLVPLPCPVCENKFYKRTVLELHLLEDHEMARSEVDLLLKRCNQPQEEASASTIPHEVNHAVDPLIQAMPPPSAAVAAAAKSRIYIKDVQLLRNPDVITQSTHAQSSERPQSSDAIQQPQPVIGEYQLLTPHPTMDPLSHEPPLEAMFPQQTTCPGSGATSNQGSKIFIRNVSLLQSANFAPSSENMLLPNGTAKYRSFLSTASDSCSNPSPPTMESPVGDGSTPNNDTPPPLPPPSMVSGNNRIYIKNVDILRNPVPSMMEPVDTLGNSSQVIYNEALGVDSRASSCESIVCTSTPPPPVASTSVGAVATSGTLSVAAPVTVIPRSQIMSSRCSDDNMLLSTAIDPNGSELPTNAVSMQSSVHGFLDGGLQPETTNVSMDSATNQCQTTERRSKIFIKNISVLKQPTIHLKSVDEVNLMTYDEMQMQNLVPSIVTAGDSGDVRSQEVMDADVLQPVMPQQTFVDGLRNGTTVGEDNDMMGRYEILDDCSFAEFDDDDKQHGTGATGACDLSGNNLEEDRRAIEGIQQEEFDSDIILLQSGSSSLAPFDDSSGGKLANGEGWPVGDTASSSSLSQDILVVADFDQPTEKPLPETDGNGCQGAEVIHLDTVDQQVEPPTMAPEVRPPSTRSPTISGQPRGRPKGAKRTGITKLKKLYTNLTPQEAGYSCDQRECGMRFRKQELLEYHRKCHARDAPHGTVCPECGSHEFRSWKTLHTHLWRQHTIDMELYACQLCSFKTPLLARLLKTHMLIHSDERNFKCGVCGKAFKNNKQLRNHRRSHRDPSAVIEEPTVAVATSQHRKSTRKGKKPATDPNVNDGEQAAVAGAAAAGGGHDSVLKCAACDEQFTNQGTLRSHVESQHPTTIAPTATGKYRCTLCGMLFVTRYQLDKHTPKHSDEKRFKCEHCEYTTNEHNAFRRHRMRHNAKGTHLYKCGYCDYTSIQSTTYRKHLERSHADVASGLLYKCNKCAFVSISELKYQAHQAKHEREALQDGPDGQSEDEESEEDDEEGDEDDGEMVGEDEEEEIEHQQQRCAESDAPWLTVCGATTEMELPQDQSYHRACESVNSDIMIVDPTDQQTPATTTNGEVPMQHPVGNTLHLVQPSQPIIRPAIFANNFSKVDNFYGYQQQQQQQHTTAAPSASRAATTAT</sequence>
<reference evidence="8" key="3">
    <citation type="journal article" date="2013" name="Nucleic Acids Res.">
        <title>The genome of Anopheles darlingi, the main neotropical malaria vector.</title>
        <authorList>
            <person name="Marinotti O."/>
            <person name="Cerqueira G.C."/>
            <person name="de Almeida L.G."/>
            <person name="Ferro M.I."/>
            <person name="Loreto E.L."/>
            <person name="Zaha A."/>
            <person name="Teixeira S.M."/>
            <person name="Wespiser A.R."/>
            <person name="Almeida E Silva A."/>
            <person name="Schlindwein A.D."/>
            <person name="Pacheco A.C."/>
            <person name="Silva A.L."/>
            <person name="Graveley B.R."/>
            <person name="Walenz B.P."/>
            <person name="Lima Bde A."/>
            <person name="Ribeiro C.A."/>
            <person name="Nunes-Silva C.G."/>
            <person name="de Carvalho C.R."/>
            <person name="Soares C.M."/>
            <person name="de Menezes C.B."/>
            <person name="Matiolli C."/>
            <person name="Caffrey D."/>
            <person name="Araujo D.A."/>
            <person name="de Oliveira D.M."/>
            <person name="Golenbock D."/>
            <person name="Grisard E.C."/>
            <person name="Fantinatti-Garboggini F."/>
            <person name="de Carvalho F.M."/>
            <person name="Barcellos F.G."/>
            <person name="Prosdocimi F."/>
            <person name="May G."/>
            <person name="Azevedo Junior G.M."/>
            <person name="Guimaraes G.M."/>
            <person name="Goldman G.H."/>
            <person name="Padilha I.Q."/>
            <person name="Batista Jda S."/>
            <person name="Ferro J.A."/>
            <person name="Ribeiro J.M."/>
            <person name="Fietto J.L."/>
            <person name="Dabbas K.M."/>
            <person name="Cerdeira L."/>
            <person name="Agnez-Lima L.F."/>
            <person name="Brocchi M."/>
            <person name="de Carvalho M.O."/>
            <person name="Teixeira Mde M."/>
            <person name="Diniz Maia Mde M."/>
            <person name="Goldman M.H."/>
            <person name="Cruz Schneider M.P."/>
            <person name="Felipe M.S."/>
            <person name="Hungria M."/>
            <person name="Nicolas M.F."/>
            <person name="Pereira M."/>
            <person name="Montes M.A."/>
            <person name="Cantao M.E."/>
            <person name="Vincentz M."/>
            <person name="Rafael M.S."/>
            <person name="Silverman N."/>
            <person name="Stoco P.H."/>
            <person name="Souza R.C."/>
            <person name="Vicentini R."/>
            <person name="Gazzinelli R.T."/>
            <person name="Neves Rde O."/>
            <person name="Silva R."/>
            <person name="Astolfi-Filho S."/>
            <person name="Maciel T.E."/>
            <person name="Urmenyi T.P."/>
            <person name="Tadei W.P."/>
            <person name="Camargo E.P."/>
            <person name="de Vasconcelos A.T."/>
        </authorList>
    </citation>
    <scope>NUCLEOTIDE SEQUENCE</scope>
</reference>
<dbReference type="STRING" id="43151.W5JLW3"/>
<feature type="region of interest" description="Disordered" evidence="6">
    <location>
        <begin position="297"/>
        <end position="316"/>
    </location>
</feature>
<keyword evidence="3 5" id="KW-0863">Zinc-finger</keyword>
<dbReference type="EMBL" id="ADMH02001152">
    <property type="protein sequence ID" value="ETN63885.1"/>
    <property type="molecule type" value="Genomic_DNA"/>
</dbReference>
<dbReference type="FunFam" id="3.30.160.60:FF:000688">
    <property type="entry name" value="zinc finger protein 197 isoform X1"/>
    <property type="match status" value="1"/>
</dbReference>
<protein>
    <recommendedName>
        <fullName evidence="7">C2H2-type domain-containing protein</fullName>
    </recommendedName>
</protein>
<keyword evidence="2" id="KW-0677">Repeat</keyword>
<dbReference type="PANTHER" id="PTHR24379">
    <property type="entry name" value="KRAB AND ZINC FINGER DOMAIN-CONTAINING"/>
    <property type="match status" value="1"/>
</dbReference>
<dbReference type="SMART" id="SM00355">
    <property type="entry name" value="ZnF_C2H2"/>
    <property type="match status" value="11"/>
</dbReference>
<evidence type="ECO:0000256" key="3">
    <source>
        <dbReference type="ARBA" id="ARBA00022771"/>
    </source>
</evidence>
<keyword evidence="10" id="KW-1185">Reference proteome</keyword>
<feature type="domain" description="C2H2-type" evidence="7">
    <location>
        <begin position="1034"/>
        <end position="1057"/>
    </location>
</feature>
<feature type="compositionally biased region" description="Acidic residues" evidence="6">
    <location>
        <begin position="1193"/>
        <end position="1222"/>
    </location>
</feature>
<feature type="region of interest" description="Disordered" evidence="6">
    <location>
        <begin position="743"/>
        <end position="767"/>
    </location>
</feature>
<dbReference type="VEuPathDB" id="VectorBase:ADAC004383"/>
<feature type="compositionally biased region" description="Pro residues" evidence="6">
    <location>
        <begin position="425"/>
        <end position="434"/>
    </location>
</feature>
<feature type="domain" description="C2H2-type" evidence="7">
    <location>
        <begin position="1097"/>
        <end position="1124"/>
    </location>
</feature>
<proteinExistence type="predicted"/>
<dbReference type="SUPFAM" id="SSF57667">
    <property type="entry name" value="beta-beta-alpha zinc fingers"/>
    <property type="match status" value="2"/>
</dbReference>
<dbReference type="InterPro" id="IPR013087">
    <property type="entry name" value="Znf_C2H2_type"/>
</dbReference>
<evidence type="ECO:0000313" key="8">
    <source>
        <dbReference type="EMBL" id="ETN63885.1"/>
    </source>
</evidence>
<dbReference type="OMA" id="LMNRNEV"/>
<dbReference type="GO" id="GO:0030674">
    <property type="term" value="F:protein-macromolecule adaptor activity"/>
    <property type="evidence" value="ECO:0007669"/>
    <property type="project" value="UniProtKB-ARBA"/>
</dbReference>
<dbReference type="EnsemblMetazoa" id="ADAC004383-RA">
    <property type="protein sequence ID" value="ADAC004383-PA"/>
    <property type="gene ID" value="ADAC004383"/>
</dbReference>
<evidence type="ECO:0000256" key="1">
    <source>
        <dbReference type="ARBA" id="ARBA00022723"/>
    </source>
</evidence>
<evidence type="ECO:0000256" key="6">
    <source>
        <dbReference type="SAM" id="MobiDB-lite"/>
    </source>
</evidence>
<evidence type="ECO:0000256" key="5">
    <source>
        <dbReference type="PROSITE-ProRule" id="PRU00042"/>
    </source>
</evidence>
<evidence type="ECO:0000259" key="7">
    <source>
        <dbReference type="PROSITE" id="PS50157"/>
    </source>
</evidence>
<feature type="domain" description="C2H2-type" evidence="7">
    <location>
        <begin position="1069"/>
        <end position="1096"/>
    </location>
</feature>
<dbReference type="Pfam" id="PF00096">
    <property type="entry name" value="zf-C2H2"/>
    <property type="match status" value="1"/>
</dbReference>
<feature type="region of interest" description="Disordered" evidence="6">
    <location>
        <begin position="813"/>
        <end position="844"/>
    </location>
</feature>
<evidence type="ECO:0000313" key="9">
    <source>
        <dbReference type="EnsemblMetazoa" id="ADAC004383-PA"/>
    </source>
</evidence>